<dbReference type="Proteomes" id="UP000321907">
    <property type="component" value="Unassembled WGS sequence"/>
</dbReference>
<dbReference type="CDD" id="cd12797">
    <property type="entry name" value="M23_peptidase"/>
    <property type="match status" value="1"/>
</dbReference>
<proteinExistence type="predicted"/>
<keyword evidence="2" id="KW-0175">Coiled coil</keyword>
<keyword evidence="5" id="KW-1185">Reference proteome</keyword>
<protein>
    <submittedName>
        <fullName evidence="4">Peptidoglycan DD-metalloendopeptidase family protein</fullName>
    </submittedName>
</protein>
<dbReference type="OrthoDB" id="9815884at2"/>
<evidence type="ECO:0000313" key="4">
    <source>
        <dbReference type="EMBL" id="TXF88731.1"/>
    </source>
</evidence>
<dbReference type="RefSeq" id="WP_147931334.1">
    <property type="nucleotide sequence ID" value="NZ_VOXD01000020.1"/>
</dbReference>
<dbReference type="Pfam" id="PF01551">
    <property type="entry name" value="Peptidase_M23"/>
    <property type="match status" value="1"/>
</dbReference>
<accession>A0A5C7FRJ1</accession>
<feature type="domain" description="M23ase beta-sheet core" evidence="3">
    <location>
        <begin position="268"/>
        <end position="356"/>
    </location>
</feature>
<organism evidence="4 5">
    <name type="scientific">Neolewinella aurantiaca</name>
    <dbReference type="NCBI Taxonomy" id="2602767"/>
    <lineage>
        <taxon>Bacteria</taxon>
        <taxon>Pseudomonadati</taxon>
        <taxon>Bacteroidota</taxon>
        <taxon>Saprospiria</taxon>
        <taxon>Saprospirales</taxon>
        <taxon>Lewinellaceae</taxon>
        <taxon>Neolewinella</taxon>
    </lineage>
</organism>
<dbReference type="GO" id="GO:0004222">
    <property type="term" value="F:metalloendopeptidase activity"/>
    <property type="evidence" value="ECO:0007669"/>
    <property type="project" value="TreeGrafter"/>
</dbReference>
<sequence>MQKELRQTNQRLAATQARRGAAVGQASLLRQQIEQRTELLETLHAEADRNAARLHRDSNVVVSLSEDLDRMGEEYGSALRAANRARLSNGWLAFMLNASGFNDAFRRAIYLRQYREYRRRQARLIQQTRASLNERIALLEEQRIEQDSLLYAVEDQAGTLREELVIQTAIVNKLSSSEKSLLAEVRKQQQQSERLNQEIRAAISRAIARDERKTRTDRKTGVVASMTNTVGGSINKRKGKLGWPVRGKIVRRFGTQPHPDVPSVKIQNSGIDIDAGASESVEAVFAGEVISLREIPGLHNVIMIRHGGYYTVYSNIEHPQISKGEQVQAGQQLGLTTAEGDALHFEIWKGKTPLNPASWLIR</sequence>
<feature type="coiled-coil region" evidence="2">
    <location>
        <begin position="178"/>
        <end position="205"/>
    </location>
</feature>
<dbReference type="PANTHER" id="PTHR21666:SF289">
    <property type="entry name" value="L-ALA--D-GLU ENDOPEPTIDASE"/>
    <property type="match status" value="1"/>
</dbReference>
<gene>
    <name evidence="4" type="ORF">FUA23_13785</name>
</gene>
<dbReference type="InterPro" id="IPR050570">
    <property type="entry name" value="Cell_wall_metabolism_enzyme"/>
</dbReference>
<dbReference type="Gene3D" id="2.70.70.10">
    <property type="entry name" value="Glucose Permease (Domain IIA)"/>
    <property type="match status" value="1"/>
</dbReference>
<evidence type="ECO:0000256" key="2">
    <source>
        <dbReference type="SAM" id="Coils"/>
    </source>
</evidence>
<evidence type="ECO:0000313" key="5">
    <source>
        <dbReference type="Proteomes" id="UP000321907"/>
    </source>
</evidence>
<dbReference type="SUPFAM" id="SSF51261">
    <property type="entry name" value="Duplicated hybrid motif"/>
    <property type="match status" value="1"/>
</dbReference>
<dbReference type="AlphaFoldDB" id="A0A5C7FRJ1"/>
<evidence type="ECO:0000256" key="1">
    <source>
        <dbReference type="ARBA" id="ARBA00022729"/>
    </source>
</evidence>
<evidence type="ECO:0000259" key="3">
    <source>
        <dbReference type="Pfam" id="PF01551"/>
    </source>
</evidence>
<comment type="caution">
    <text evidence="4">The sequence shown here is derived from an EMBL/GenBank/DDBJ whole genome shotgun (WGS) entry which is preliminary data.</text>
</comment>
<dbReference type="Gene3D" id="6.10.250.3150">
    <property type="match status" value="1"/>
</dbReference>
<reference evidence="4 5" key="1">
    <citation type="submission" date="2019-08" db="EMBL/GenBank/DDBJ databases">
        <title>Lewinella sp. strain SSH13 Genome sequencing and assembly.</title>
        <authorList>
            <person name="Kim I."/>
        </authorList>
    </citation>
    <scope>NUCLEOTIDE SEQUENCE [LARGE SCALE GENOMIC DNA]</scope>
    <source>
        <strain evidence="4 5">SSH13</strain>
    </source>
</reference>
<name>A0A5C7FRJ1_9BACT</name>
<dbReference type="EMBL" id="VOXD01000020">
    <property type="protein sequence ID" value="TXF88731.1"/>
    <property type="molecule type" value="Genomic_DNA"/>
</dbReference>
<dbReference type="InterPro" id="IPR016047">
    <property type="entry name" value="M23ase_b-sheet_dom"/>
</dbReference>
<dbReference type="InterPro" id="IPR011055">
    <property type="entry name" value="Dup_hybrid_motif"/>
</dbReference>
<dbReference type="PANTHER" id="PTHR21666">
    <property type="entry name" value="PEPTIDASE-RELATED"/>
    <property type="match status" value="1"/>
</dbReference>
<keyword evidence="1" id="KW-0732">Signal</keyword>